<protein>
    <submittedName>
        <fullName evidence="2">Uncharacterized protein</fullName>
    </submittedName>
</protein>
<gene>
    <name evidence="2" type="ORF">EV356DRAFT_498443</name>
</gene>
<accession>A0A6A6HEE4</accession>
<feature type="compositionally biased region" description="Low complexity" evidence="1">
    <location>
        <begin position="302"/>
        <end position="327"/>
    </location>
</feature>
<keyword evidence="3" id="KW-1185">Reference proteome</keyword>
<dbReference type="AlphaFoldDB" id="A0A6A6HEE4"/>
<organism evidence="2 3">
    <name type="scientific">Viridothelium virens</name>
    <name type="common">Speckled blister lichen</name>
    <name type="synonym">Trypethelium virens</name>
    <dbReference type="NCBI Taxonomy" id="1048519"/>
    <lineage>
        <taxon>Eukaryota</taxon>
        <taxon>Fungi</taxon>
        <taxon>Dikarya</taxon>
        <taxon>Ascomycota</taxon>
        <taxon>Pezizomycotina</taxon>
        <taxon>Dothideomycetes</taxon>
        <taxon>Dothideomycetes incertae sedis</taxon>
        <taxon>Trypetheliales</taxon>
        <taxon>Trypetheliaceae</taxon>
        <taxon>Viridothelium</taxon>
    </lineage>
</organism>
<dbReference type="Proteomes" id="UP000800092">
    <property type="component" value="Unassembled WGS sequence"/>
</dbReference>
<evidence type="ECO:0000256" key="1">
    <source>
        <dbReference type="SAM" id="MobiDB-lite"/>
    </source>
</evidence>
<dbReference type="EMBL" id="ML991785">
    <property type="protein sequence ID" value="KAF2236417.1"/>
    <property type="molecule type" value="Genomic_DNA"/>
</dbReference>
<reference evidence="2" key="1">
    <citation type="journal article" date="2020" name="Stud. Mycol.">
        <title>101 Dothideomycetes genomes: a test case for predicting lifestyles and emergence of pathogens.</title>
        <authorList>
            <person name="Haridas S."/>
            <person name="Albert R."/>
            <person name="Binder M."/>
            <person name="Bloem J."/>
            <person name="Labutti K."/>
            <person name="Salamov A."/>
            <person name="Andreopoulos B."/>
            <person name="Baker S."/>
            <person name="Barry K."/>
            <person name="Bills G."/>
            <person name="Bluhm B."/>
            <person name="Cannon C."/>
            <person name="Castanera R."/>
            <person name="Culley D."/>
            <person name="Daum C."/>
            <person name="Ezra D."/>
            <person name="Gonzalez J."/>
            <person name="Henrissat B."/>
            <person name="Kuo A."/>
            <person name="Liang C."/>
            <person name="Lipzen A."/>
            <person name="Lutzoni F."/>
            <person name="Magnuson J."/>
            <person name="Mondo S."/>
            <person name="Nolan M."/>
            <person name="Ohm R."/>
            <person name="Pangilinan J."/>
            <person name="Park H.-J."/>
            <person name="Ramirez L."/>
            <person name="Alfaro M."/>
            <person name="Sun H."/>
            <person name="Tritt A."/>
            <person name="Yoshinaga Y."/>
            <person name="Zwiers L.-H."/>
            <person name="Turgeon B."/>
            <person name="Goodwin S."/>
            <person name="Spatafora J."/>
            <person name="Crous P."/>
            <person name="Grigoriev I."/>
        </authorList>
    </citation>
    <scope>NUCLEOTIDE SEQUENCE</scope>
    <source>
        <strain evidence="2">Tuck. ex Michener</strain>
    </source>
</reference>
<feature type="region of interest" description="Disordered" evidence="1">
    <location>
        <begin position="377"/>
        <end position="534"/>
    </location>
</feature>
<feature type="compositionally biased region" description="Acidic residues" evidence="1">
    <location>
        <begin position="212"/>
        <end position="227"/>
    </location>
</feature>
<dbReference type="OrthoDB" id="4115400at2759"/>
<sequence length="534" mass="56654">MDVLYAIAENTQRVLKLWQDEYLVIDRRTAPHANIPRRPATGARQTIDPEVYEDMREAEIYGYTFDPKRIGRQDPFSQRSARGLKGRELRERRNRDVLETLGLSEDDAGAGPGRRTRKPTQKVEGNISTTATTPETTRKRGFASETPDTDACGAASANGPPRKRGRRAAAVATANALSAALAPRSTTDLVVNPRIREMRASSALSATSATTTEEDTEMDDGEGEGDERDGAFRGSAGGRRRRTSSAGGGPPKRRGRPKGSKNLQKRPDAGIKKGPRGTWVKKQQQVVPMSVPSLGEVDESRAGTPMVAAPATTTAATATDAEVMASANTAAERMGDGQVRAPGSFAAGPTSVMGAGPSPPYPAQSYLGTFPVDMGVRAAGTPPVPTTVPEQAGSGKAPRKISAGPLLKRPSGGKAGPGPDLGVLKPEPEGVQKRKQQAKSEKRSKSMTLWWAERKKKQAEANVQRLQGPPGTDAKAELAPAGRSGSDFGMSEMEFEGNQGMGDDDVMGKDRAADGFGNGPSQARGGEVEPVEWY</sequence>
<feature type="region of interest" description="Disordered" evidence="1">
    <location>
        <begin position="69"/>
        <end position="170"/>
    </location>
</feature>
<feature type="region of interest" description="Disordered" evidence="1">
    <location>
        <begin position="200"/>
        <end position="364"/>
    </location>
</feature>
<feature type="compositionally biased region" description="Low complexity" evidence="1">
    <location>
        <begin position="200"/>
        <end position="211"/>
    </location>
</feature>
<proteinExistence type="predicted"/>
<feature type="compositionally biased region" description="Basic and acidic residues" evidence="1">
    <location>
        <begin position="426"/>
        <end position="444"/>
    </location>
</feature>
<name>A0A6A6HEE4_VIRVR</name>
<feature type="compositionally biased region" description="Basic and acidic residues" evidence="1">
    <location>
        <begin position="85"/>
        <end position="98"/>
    </location>
</feature>
<evidence type="ECO:0000313" key="2">
    <source>
        <dbReference type="EMBL" id="KAF2236417.1"/>
    </source>
</evidence>
<evidence type="ECO:0000313" key="3">
    <source>
        <dbReference type="Proteomes" id="UP000800092"/>
    </source>
</evidence>